<gene>
    <name evidence="1" type="primary">orf148</name>
    <name evidence="1" type="ORF">GrtexCDS025</name>
</gene>
<evidence type="ECO:0000313" key="1">
    <source>
        <dbReference type="EMBL" id="AWH62616.1"/>
    </source>
</evidence>
<dbReference type="EMBL" id="MG592729">
    <property type="protein sequence ID" value="AWH62616.1"/>
    <property type="molecule type" value="Genomic_DNA"/>
</dbReference>
<organism evidence="1">
    <name type="scientific">Gracilaria textorii</name>
    <dbReference type="NCBI Taxonomy" id="172949"/>
    <lineage>
        <taxon>Eukaryota</taxon>
        <taxon>Rhodophyta</taxon>
        <taxon>Florideophyceae</taxon>
        <taxon>Rhodymeniophycidae</taxon>
        <taxon>Gracilariales</taxon>
        <taxon>Gracilariaceae</taxon>
        <taxon>Gracilaria</taxon>
    </lineage>
</organism>
<dbReference type="AlphaFoldDB" id="A0A2S1PUV6"/>
<accession>A0A2S1PUV6</accession>
<protein>
    <submittedName>
        <fullName evidence="1">Uncharacterized protein</fullName>
    </submittedName>
</protein>
<geneLocation type="mitochondrion" evidence="1"/>
<sequence length="147" mass="17502">MNQFRLKSQSNFIEIFDSLDNSFSKKRGFLIFKPLNCVQVSYEFEKLSKIVFSDNLFLESFLGQKLYFSYKKDLRKQKSLYFIATVRGYKIFPFLEILLHSIFLIRQSVINWHNIKISCLDLFWPSAVLDKLLTNAILQSRFIIHVK</sequence>
<keyword evidence="1" id="KW-0496">Mitochondrion</keyword>
<proteinExistence type="predicted"/>
<reference evidence="1" key="1">
    <citation type="submission" date="2017-11" db="EMBL/GenBank/DDBJ databases">
        <title>Complete Sequences of the Mitochondrial DNA of the Gracilaria textorii.</title>
        <authorList>
            <person name="Liu T."/>
            <person name="Cui L."/>
            <person name="Li Y."/>
        </authorList>
    </citation>
    <scope>NUCLEOTIDE SEQUENCE</scope>
</reference>
<dbReference type="GeneID" id="36949011"/>
<name>A0A2S1PUV6_9FLOR</name>
<dbReference type="RefSeq" id="YP_009490459.1">
    <property type="nucleotide sequence ID" value="NC_037892.1"/>
</dbReference>